<proteinExistence type="predicted"/>
<accession>A0A0M3V1Z9</accession>
<evidence type="ECO:0000313" key="2">
    <source>
        <dbReference type="Proteomes" id="UP000066049"/>
    </source>
</evidence>
<evidence type="ECO:0000313" key="1">
    <source>
        <dbReference type="EMBL" id="ALF46852.1"/>
    </source>
</evidence>
<dbReference type="GeneID" id="28661793"/>
<dbReference type="AlphaFoldDB" id="A0A0M3V1Z9"/>
<protein>
    <submittedName>
        <fullName evidence="1">Uncharacterized protein</fullName>
    </submittedName>
</protein>
<dbReference type="EMBL" id="CP012541">
    <property type="protein sequence ID" value="ALF46852.1"/>
    <property type="molecule type" value="Genomic_DNA"/>
</dbReference>
<gene>
    <name evidence="1" type="ORF">CCON33237_0127</name>
</gene>
<dbReference type="RefSeq" id="WP_054195956.1">
    <property type="nucleotide sequence ID" value="NZ_CABMKQ010000024.1"/>
</dbReference>
<dbReference type="Proteomes" id="UP000066049">
    <property type="component" value="Chromosome"/>
</dbReference>
<sequence>MNNLLKLDTYSFDEKCVYCGNKLVLEKYFFYGWRYLYECRCTKCQANFLVDMPIFSGIPYPAIYDKDKKKVVNSVADWWKDPLENINLNMVNDNIISYLSISIKRKKIIVFNLLDFVFGHCFMRLERLTYYIDNEKYNEYDFLVIIPSQLRFLIKNFENKISLIETNTSFSKYKYFYTCIDRKIKNSIQSYCDVYCEMLKYPQQEFLGLTKLNLPIRKWVNEIDKIVIVYRKDRTVGVTSRSQYIFYKKLILMLGSLDIKVILIGDKDKYCFSNVCDLRVEKMEQNTDDIWNEACSGSITIGVHGSNMLIPSICSSYNIEFVNTDKLYNFGQATAFLENLNHQETIQKYRYVYGNKYLSNIDPKMVYALVKSIVVKMNYVFNAVRHEKFEDIDTIRKLYQMANNCKLTYSFYDKINSAIYKIRKFINI</sequence>
<reference evidence="2" key="1">
    <citation type="submission" date="2015-08" db="EMBL/GenBank/DDBJ databases">
        <title>Comparative genomics of the Campylobacter concisus group.</title>
        <authorList>
            <person name="Miller W.G."/>
            <person name="Yee E."/>
            <person name="Chapman M.H."/>
            <person name="Huynh S."/>
            <person name="Bono J.L."/>
            <person name="On S.L.W."/>
            <person name="St Leger J."/>
            <person name="Foster G."/>
            <person name="Parker C.T."/>
        </authorList>
    </citation>
    <scope>NUCLEOTIDE SEQUENCE [LARGE SCALE GENOMIC DNA]</scope>
    <source>
        <strain evidence="2">ATCC 33237</strain>
    </source>
</reference>
<dbReference type="PATRIC" id="fig|199.248.peg.146"/>
<dbReference type="KEGG" id="ccoc:CCON33237_0127"/>
<name>A0A0M3V1Z9_9BACT</name>
<organism evidence="1 2">
    <name type="scientific">Campylobacter concisus</name>
    <dbReference type="NCBI Taxonomy" id="199"/>
    <lineage>
        <taxon>Bacteria</taxon>
        <taxon>Pseudomonadati</taxon>
        <taxon>Campylobacterota</taxon>
        <taxon>Epsilonproteobacteria</taxon>
        <taxon>Campylobacterales</taxon>
        <taxon>Campylobacteraceae</taxon>
        <taxon>Campylobacter</taxon>
    </lineage>
</organism>